<dbReference type="FunFam" id="1.10.10.60:FF:000016">
    <property type="entry name" value="Transcriptional activator Myb isoform A"/>
    <property type="match status" value="1"/>
</dbReference>
<evidence type="ECO:0000313" key="11">
    <source>
        <dbReference type="Proteomes" id="UP000688947"/>
    </source>
</evidence>
<dbReference type="PROSITE" id="PS50090">
    <property type="entry name" value="MYB_LIKE"/>
    <property type="match status" value="3"/>
</dbReference>
<feature type="domain" description="Myb-like" evidence="8">
    <location>
        <begin position="803"/>
        <end position="853"/>
    </location>
</feature>
<dbReference type="InterPro" id="IPR001005">
    <property type="entry name" value="SANT/Myb"/>
</dbReference>
<keyword evidence="3" id="KW-0805">Transcription regulation</keyword>
<feature type="domain" description="Myb-like" evidence="8">
    <location>
        <begin position="752"/>
        <end position="802"/>
    </location>
</feature>
<evidence type="ECO:0000256" key="4">
    <source>
        <dbReference type="ARBA" id="ARBA00023163"/>
    </source>
</evidence>
<evidence type="ECO:0000259" key="9">
    <source>
        <dbReference type="PROSITE" id="PS51294"/>
    </source>
</evidence>
<dbReference type="Pfam" id="PF00596">
    <property type="entry name" value="Aldolase_II"/>
    <property type="match status" value="1"/>
</dbReference>
<feature type="region of interest" description="Disordered" evidence="7">
    <location>
        <begin position="479"/>
        <end position="507"/>
    </location>
</feature>
<keyword evidence="2" id="KW-0460">Magnesium</keyword>
<dbReference type="HAMAP" id="MF_03116">
    <property type="entry name" value="Salvage_MtnB_euk"/>
    <property type="match status" value="1"/>
</dbReference>
<dbReference type="HAMAP" id="MF_03117">
    <property type="entry name" value="Salvage_MtnC_euk"/>
    <property type="match status" value="1"/>
</dbReference>
<dbReference type="CDD" id="cd01629">
    <property type="entry name" value="HAD_EP"/>
    <property type="match status" value="1"/>
</dbReference>
<feature type="region of interest" description="Disordered" evidence="7">
    <location>
        <begin position="438"/>
        <end position="458"/>
    </location>
</feature>
<dbReference type="InterPro" id="IPR027511">
    <property type="entry name" value="ENOPH1_eukaryotes"/>
</dbReference>
<dbReference type="SFLD" id="SFLDG01129">
    <property type="entry name" value="C1.5:_HAD__Beta-PGM__Phosphata"/>
    <property type="match status" value="1"/>
</dbReference>
<dbReference type="InterPro" id="IPR017714">
    <property type="entry name" value="MethylthioRu-1-P_deHdtase_MtnB"/>
</dbReference>
<keyword evidence="5" id="KW-0539">Nucleus</keyword>
<feature type="compositionally biased region" description="Low complexity" evidence="7">
    <location>
        <begin position="629"/>
        <end position="641"/>
    </location>
</feature>
<dbReference type="InterPro" id="IPR027514">
    <property type="entry name" value="Salvage_MtnB_euk"/>
</dbReference>
<feature type="compositionally biased region" description="Polar residues" evidence="7">
    <location>
        <begin position="446"/>
        <end position="456"/>
    </location>
</feature>
<evidence type="ECO:0000313" key="10">
    <source>
        <dbReference type="EMBL" id="KAG6966437.1"/>
    </source>
</evidence>
<dbReference type="GO" id="GO:0019509">
    <property type="term" value="P:L-methionine salvage from methylthioadenosine"/>
    <property type="evidence" value="ECO:0007669"/>
    <property type="project" value="InterPro"/>
</dbReference>
<name>A0A8T1US62_9STRA</name>
<dbReference type="PANTHER" id="PTHR20371:SF1">
    <property type="entry name" value="ENOLASE-PHOSPHATASE E1"/>
    <property type="match status" value="1"/>
</dbReference>
<dbReference type="SFLD" id="SFLDG01133">
    <property type="entry name" value="C1.5.4:_Enolase-phosphatase_Li"/>
    <property type="match status" value="1"/>
</dbReference>
<dbReference type="NCBIfam" id="TIGR03328">
    <property type="entry name" value="salvage_mtnB"/>
    <property type="match status" value="1"/>
</dbReference>
<dbReference type="InterPro" id="IPR001303">
    <property type="entry name" value="Aldolase_II/adducin_N"/>
</dbReference>
<dbReference type="OrthoDB" id="191080at2759"/>
<dbReference type="PANTHER" id="PTHR20371">
    <property type="entry name" value="ENOLASE-PHOSPHATASE E1"/>
    <property type="match status" value="1"/>
</dbReference>
<dbReference type="VEuPathDB" id="FungiDB:PC110_g4212"/>
<evidence type="ECO:0000256" key="2">
    <source>
        <dbReference type="ARBA" id="ARBA00022842"/>
    </source>
</evidence>
<feature type="region of interest" description="Disordered" evidence="7">
    <location>
        <begin position="687"/>
        <end position="711"/>
    </location>
</feature>
<feature type="domain" description="HTH myb-type" evidence="9">
    <location>
        <begin position="706"/>
        <end position="751"/>
    </location>
</feature>
<gene>
    <name evidence="10" type="ORF">JG687_00004841</name>
</gene>
<feature type="region of interest" description="Disordered" evidence="7">
    <location>
        <begin position="519"/>
        <end position="552"/>
    </location>
</feature>
<protein>
    <recommendedName>
        <fullName evidence="12">2,3-diketo-5-methylthio-1-phosphopentane phosphatase</fullName>
    </recommendedName>
</protein>
<dbReference type="InterPro" id="IPR023943">
    <property type="entry name" value="Enolase-ppase_E1"/>
</dbReference>
<dbReference type="GO" id="GO:0000287">
    <property type="term" value="F:magnesium ion binding"/>
    <property type="evidence" value="ECO:0007669"/>
    <property type="project" value="InterPro"/>
</dbReference>
<dbReference type="FunFam" id="3.40.50.1000:FF:000207">
    <property type="entry name" value="2,3-diketo-5-methylthio-1-phosphopentane phosphatase"/>
    <property type="match status" value="1"/>
</dbReference>
<feature type="domain" description="HTH myb-type" evidence="9">
    <location>
        <begin position="752"/>
        <end position="806"/>
    </location>
</feature>
<dbReference type="InterPro" id="IPR017930">
    <property type="entry name" value="Myb_dom"/>
</dbReference>
<evidence type="ECO:0000256" key="6">
    <source>
        <dbReference type="ARBA" id="ARBA00023268"/>
    </source>
</evidence>
<organism evidence="10 11">
    <name type="scientific">Phytophthora cactorum</name>
    <dbReference type="NCBI Taxonomy" id="29920"/>
    <lineage>
        <taxon>Eukaryota</taxon>
        <taxon>Sar</taxon>
        <taxon>Stramenopiles</taxon>
        <taxon>Oomycota</taxon>
        <taxon>Peronosporomycetes</taxon>
        <taxon>Peronosporales</taxon>
        <taxon>Peronosporaceae</taxon>
        <taxon>Phytophthora</taxon>
    </lineage>
</organism>
<dbReference type="PROSITE" id="PS51294">
    <property type="entry name" value="HTH_MYB"/>
    <property type="match status" value="3"/>
</dbReference>
<dbReference type="GO" id="GO:0005737">
    <property type="term" value="C:cytoplasm"/>
    <property type="evidence" value="ECO:0007669"/>
    <property type="project" value="InterPro"/>
</dbReference>
<proteinExistence type="inferred from homology"/>
<accession>A0A8T1US62</accession>
<dbReference type="CDD" id="cd00167">
    <property type="entry name" value="SANT"/>
    <property type="match status" value="3"/>
</dbReference>
<dbReference type="InterPro" id="IPR027505">
    <property type="entry name" value="MtnB_viridiplantae"/>
</dbReference>
<keyword evidence="6" id="KW-0511">Multifunctional enzyme</keyword>
<feature type="domain" description="HTH myb-type" evidence="9">
    <location>
        <begin position="807"/>
        <end position="858"/>
    </location>
</feature>
<dbReference type="FunFam" id="3.40.225.10:FF:000010">
    <property type="entry name" value="Probable bifunctional methylthioribulose-1-phosphate dehydratase/enolase-phosphatase E1"/>
    <property type="match status" value="1"/>
</dbReference>
<feature type="region of interest" description="Disordered" evidence="7">
    <location>
        <begin position="867"/>
        <end position="916"/>
    </location>
</feature>
<dbReference type="NCBIfam" id="TIGR01691">
    <property type="entry name" value="enolase-ppase"/>
    <property type="match status" value="1"/>
</dbReference>
<dbReference type="Proteomes" id="UP000688947">
    <property type="component" value="Unassembled WGS sequence"/>
</dbReference>
<keyword evidence="1" id="KW-0479">Metal-binding</keyword>
<dbReference type="VEuPathDB" id="FungiDB:PC110_g4210"/>
<reference evidence="10" key="1">
    <citation type="submission" date="2021-01" db="EMBL/GenBank/DDBJ databases">
        <title>Phytophthora aleatoria, a newly-described species from Pinus radiata is distinct from Phytophthora cactorum isolates based on comparative genomics.</title>
        <authorList>
            <person name="Mcdougal R."/>
            <person name="Panda P."/>
            <person name="Williams N."/>
            <person name="Studholme D.J."/>
        </authorList>
    </citation>
    <scope>NUCLEOTIDE SEQUENCE</scope>
    <source>
        <strain evidence="10">NZFS 3830</strain>
    </source>
</reference>
<dbReference type="SMART" id="SM01007">
    <property type="entry name" value="Aldolase_II"/>
    <property type="match status" value="1"/>
</dbReference>
<feature type="domain" description="Myb-like" evidence="8">
    <location>
        <begin position="700"/>
        <end position="751"/>
    </location>
</feature>
<keyword evidence="4" id="KW-0804">Transcription</keyword>
<dbReference type="SMART" id="SM00717">
    <property type="entry name" value="SANT"/>
    <property type="match status" value="3"/>
</dbReference>
<dbReference type="VEuPathDB" id="FungiDB:PC110_g15766"/>
<dbReference type="SFLD" id="SFLDF00044">
    <property type="entry name" value="enolase-phosphatase"/>
    <property type="match status" value="1"/>
</dbReference>
<comment type="caution">
    <text evidence="10">The sequence shown here is derived from an EMBL/GenBank/DDBJ whole genome shotgun (WGS) entry which is preliminary data.</text>
</comment>
<feature type="compositionally biased region" description="Low complexity" evidence="7">
    <location>
        <begin position="479"/>
        <end position="497"/>
    </location>
</feature>
<dbReference type="Pfam" id="PF00702">
    <property type="entry name" value="Hydrolase"/>
    <property type="match status" value="1"/>
</dbReference>
<sequence>MEMHEGTPLDRRVFDSWDEFHAYMETYARRSFQLFRKRTSTSVKLRNRRVAERFSSKMPVDSVRTESARLIPETYRNYSLTLVCTHSGAFVSRGTGQRSRQDVRATHCNVQVNACLKLADPIANRYQINVTRALLTHNHRVDKETFLRYSNTRLNLSDELLSCVELMRKTGVKPKDIRAYIMAHSNCAPTLKDVQNILHRLRNQEEAAVAAAAYEILARSQTSRATGSSDGKALSLKIESRQLQHMASARPQLTPAAAVAGAATKQPRTSKKRKASSDAPAVFRASAAARDASGVSARCSLCGFGASTLDHLLTHVRESHGRDHEQVAPQMALPFEVAQMLVQRALDRAALGGATSAWLEAMQQQYSAAAEMTAALERRDAHGVAVAIRKLHGLAQAGDENSMLTTLQQAAQILLQSPPQATDATPVPAVTIKQEIQAHNPAQAAENATTSQQNGKDSGIHEAEAAQALTGLRATASCATETTTTTAPAISTSSARPPAVPKPSPSALQASFPSFALGSPLTITAPQPGNPHFHPPELFTPGSARSPTTPSSLPSLFARRLLAPLASPSSVAEGDRLTQGVAGIGYQNPMIVTDQRNPMGSTIRPDTSPASLTPVFYSSFPTLSAVNNATNAGATPTNRPTSTSPLKRKSITSKQLSVRCDAEVAAARAAASTAAAAADTSGLVPLGPISVPGTPSTPATRKATPRRWTKEEDDALRAAVENHREKNWKAIAAQVPGRNHTQCLQRWTKVLAPGLVKGHWSPHEDELLRRLVATEQKNWGDVASKIPGRTSKQCRERWHNHLDPQIVRGAYTPEEDRLILEAQARLGNRWSVIAAMLPGRTEDAVKIRWKSHCRVWRARKYLRKNPNSDVDMLSEPAQTPRTPLVPPTGDFKWPVPLTSGPADEQESNTSKTSAEATAPAISSLELALQPTYLDCSSDGASLAVLRKIGVSIADFSPSSANSKDGSAVDVTSDEALQNEHSSAVDVVYQVVKGCVHLDVRDSADCWVRCTLTEGMKVTLGLRTLRRFLPIAGNTAQLLESSKGARSLTARYTRVTDAANHSTLMSASDCRELVCELCRLYYTTEWMTGTGGAISLRHGERIYVTPSGVPKERLQPEDLYVLDLEGGILSNPKAKPGKKAPKLSDCAPLFLNAHKIRKAAVVLHSHGITCNLAAALCDGNSEFRISHQEMIKGITGHGYADTLVVPVIDNAPKESALAEPIARTMEAYPNTSAVLVRHHGLFVWGDSWEAAKRHAECLHYLFEVAIEMRKLNLDYTIPPVSASSSNDNSLTDETSNGELSMAEKHKVVMLDIEGTTTPITFVHDILFPYVTDNVARFLQQTWESADTEADVAALVAQHKQDQADGVNPPVMDDTQAKEQLIEAITAYVKWNVKADRKIGPLKQLQGHMWLQGYESGELKALVYDDVPPCLERLRARGVRVGIYSSGSRQAQKLLFQYSDKGDLREYLTVYFDTKIGHKREVGSYMEIVQSLGVDSGKDVLFVTDVIEEAQAAEAAGLDTVLSVRPGNKPLPETHHFPTIRSFAEL</sequence>
<evidence type="ECO:0000256" key="7">
    <source>
        <dbReference type="SAM" id="MobiDB-lite"/>
    </source>
</evidence>
<dbReference type="GO" id="GO:0043874">
    <property type="term" value="F:acireductone synthase activity"/>
    <property type="evidence" value="ECO:0007669"/>
    <property type="project" value="InterPro"/>
</dbReference>
<feature type="region of interest" description="Disordered" evidence="7">
    <location>
        <begin position="629"/>
        <end position="650"/>
    </location>
</feature>
<evidence type="ECO:0000256" key="1">
    <source>
        <dbReference type="ARBA" id="ARBA00022723"/>
    </source>
</evidence>
<evidence type="ECO:0008006" key="12">
    <source>
        <dbReference type="Google" id="ProtNLM"/>
    </source>
</evidence>
<dbReference type="NCBIfam" id="TIGR01549">
    <property type="entry name" value="HAD-SF-IA-v1"/>
    <property type="match status" value="1"/>
</dbReference>
<dbReference type="InterPro" id="IPR006439">
    <property type="entry name" value="HAD-SF_hydro_IA"/>
</dbReference>
<evidence type="ECO:0000256" key="3">
    <source>
        <dbReference type="ARBA" id="ARBA00023015"/>
    </source>
</evidence>
<dbReference type="EMBL" id="JAENGZ010000173">
    <property type="protein sequence ID" value="KAG6966437.1"/>
    <property type="molecule type" value="Genomic_DNA"/>
</dbReference>
<dbReference type="SFLD" id="SFLDS00003">
    <property type="entry name" value="Haloacid_Dehalogenase"/>
    <property type="match status" value="1"/>
</dbReference>
<dbReference type="HAMAP" id="MF_03118">
    <property type="entry name" value="Salvage_MtnBC"/>
    <property type="match status" value="1"/>
</dbReference>
<evidence type="ECO:0000259" key="8">
    <source>
        <dbReference type="PROSITE" id="PS50090"/>
    </source>
</evidence>
<dbReference type="Pfam" id="PF13921">
    <property type="entry name" value="Myb_DNA-bind_6"/>
    <property type="match status" value="1"/>
</dbReference>
<evidence type="ECO:0000256" key="5">
    <source>
        <dbReference type="ARBA" id="ARBA00023242"/>
    </source>
</evidence>
<dbReference type="Pfam" id="PF00249">
    <property type="entry name" value="Myb_DNA-binding"/>
    <property type="match status" value="1"/>
</dbReference>